<dbReference type="Gene3D" id="2.30.110.10">
    <property type="entry name" value="Electron Transport, Fmn-binding Protein, Chain A"/>
    <property type="match status" value="1"/>
</dbReference>
<feature type="domain" description="Flavin reductase like" evidence="4">
    <location>
        <begin position="9"/>
        <end position="164"/>
    </location>
</feature>
<dbReference type="Pfam" id="PF01613">
    <property type="entry name" value="Flavin_Reduct"/>
    <property type="match status" value="1"/>
</dbReference>
<keyword evidence="6" id="KW-1185">Reference proteome</keyword>
<reference evidence="5 6" key="1">
    <citation type="submission" date="2017-11" db="EMBL/GenBank/DDBJ databases">
        <title>Isolation and Characterization of Methanofollis Species from Methane Seep Offshore SW Taiwan.</title>
        <authorList>
            <person name="Teng N.-H."/>
            <person name="Lai M.-C."/>
            <person name="Chen S.-C."/>
        </authorList>
    </citation>
    <scope>NUCLEOTIDE SEQUENCE [LARGE SCALE GENOMIC DNA]</scope>
    <source>
        <strain evidence="5 6">FWC-SCC2</strain>
    </source>
</reference>
<dbReference type="SMART" id="SM00903">
    <property type="entry name" value="Flavin_Reduct"/>
    <property type="match status" value="1"/>
</dbReference>
<dbReference type="OrthoDB" id="8522at2157"/>
<evidence type="ECO:0000256" key="2">
    <source>
        <dbReference type="ARBA" id="ARBA00022630"/>
    </source>
</evidence>
<dbReference type="InterPro" id="IPR052174">
    <property type="entry name" value="Flavoredoxin"/>
</dbReference>
<dbReference type="GO" id="GO:0010181">
    <property type="term" value="F:FMN binding"/>
    <property type="evidence" value="ECO:0007669"/>
    <property type="project" value="InterPro"/>
</dbReference>
<name>A0A483CR77_9EURY</name>
<gene>
    <name evidence="5" type="ORF">CUJ86_05090</name>
</gene>
<dbReference type="EMBL" id="PGCL01000002">
    <property type="protein sequence ID" value="TAJ44681.1"/>
    <property type="molecule type" value="Genomic_DNA"/>
</dbReference>
<evidence type="ECO:0000313" key="5">
    <source>
        <dbReference type="EMBL" id="TAJ44681.1"/>
    </source>
</evidence>
<protein>
    <submittedName>
        <fullName evidence="5">Flavoredoxin</fullName>
    </submittedName>
</protein>
<evidence type="ECO:0000256" key="1">
    <source>
        <dbReference type="ARBA" id="ARBA00001917"/>
    </source>
</evidence>
<dbReference type="AlphaFoldDB" id="A0A483CR77"/>
<dbReference type="InterPro" id="IPR002563">
    <property type="entry name" value="Flavin_Rdtase-like_dom"/>
</dbReference>
<dbReference type="InterPro" id="IPR012349">
    <property type="entry name" value="Split_barrel_FMN-bd"/>
</dbReference>
<evidence type="ECO:0000259" key="4">
    <source>
        <dbReference type="SMART" id="SM00903"/>
    </source>
</evidence>
<organism evidence="5 6">
    <name type="scientific">Methanofollis fontis</name>
    <dbReference type="NCBI Taxonomy" id="2052832"/>
    <lineage>
        <taxon>Archaea</taxon>
        <taxon>Methanobacteriati</taxon>
        <taxon>Methanobacteriota</taxon>
        <taxon>Stenosarchaea group</taxon>
        <taxon>Methanomicrobia</taxon>
        <taxon>Methanomicrobiales</taxon>
        <taxon>Methanomicrobiaceae</taxon>
        <taxon>Methanofollis</taxon>
    </lineage>
</organism>
<comment type="similarity">
    <text evidence="3">Belongs to the flavoredoxin family.</text>
</comment>
<sequence>MKHSLGAKTLLYPHPVLIVCSYDADGNPDAMTAAWGGICSSNPPSVAVSVQKSRKTYENIMATGAFTVCIPPERYVAEADYFGIESGRNTDKIAAAGLTAVGSDLVNAPYIREFPVVLECRMSQSVEIGVHTQFIGEILDVKVDDAVIGESGHPDIGLIKPFLYDSAARTYHATGPEIARAFSAGLTLKK</sequence>
<dbReference type="PANTHER" id="PTHR43567:SF1">
    <property type="entry name" value="FLAVOREDOXIN"/>
    <property type="match status" value="1"/>
</dbReference>
<dbReference type="Proteomes" id="UP000292580">
    <property type="component" value="Unassembled WGS sequence"/>
</dbReference>
<dbReference type="SUPFAM" id="SSF50475">
    <property type="entry name" value="FMN-binding split barrel"/>
    <property type="match status" value="1"/>
</dbReference>
<dbReference type="RefSeq" id="WP_130646476.1">
    <property type="nucleotide sequence ID" value="NZ_PGCL01000002.1"/>
</dbReference>
<accession>A0A483CR77</accession>
<proteinExistence type="inferred from homology"/>
<comment type="cofactor">
    <cofactor evidence="1">
        <name>FMN</name>
        <dbReference type="ChEBI" id="CHEBI:58210"/>
    </cofactor>
</comment>
<comment type="caution">
    <text evidence="5">The sequence shown here is derived from an EMBL/GenBank/DDBJ whole genome shotgun (WGS) entry which is preliminary data.</text>
</comment>
<keyword evidence="2" id="KW-0285">Flavoprotein</keyword>
<dbReference type="PANTHER" id="PTHR43567">
    <property type="entry name" value="FLAVOREDOXIN-RELATED-RELATED"/>
    <property type="match status" value="1"/>
</dbReference>
<evidence type="ECO:0000313" key="6">
    <source>
        <dbReference type="Proteomes" id="UP000292580"/>
    </source>
</evidence>
<evidence type="ECO:0000256" key="3">
    <source>
        <dbReference type="ARBA" id="ARBA00038054"/>
    </source>
</evidence>